<feature type="transmembrane region" description="Helical" evidence="1">
    <location>
        <begin position="65"/>
        <end position="87"/>
    </location>
</feature>
<name>C9ZQ97_TRYB9</name>
<gene>
    <name evidence="2" type="ORF">TbgDal_VI570</name>
</gene>
<evidence type="ECO:0000256" key="1">
    <source>
        <dbReference type="SAM" id="Phobius"/>
    </source>
</evidence>
<reference evidence="3" key="1">
    <citation type="journal article" date="2010" name="PLoS Negl. Trop. Dis.">
        <title>The genome sequence of Trypanosoma brucei gambiense, causative agent of chronic human african trypanosomiasis.</title>
        <authorList>
            <person name="Jackson A.P."/>
            <person name="Sanders M."/>
            <person name="Berry A."/>
            <person name="McQuillan J."/>
            <person name="Aslett M.A."/>
            <person name="Quail M.A."/>
            <person name="Chukualim B."/>
            <person name="Capewell P."/>
            <person name="MacLeod A."/>
            <person name="Melville S.E."/>
            <person name="Gibson W."/>
            <person name="Barry J.D."/>
            <person name="Berriman M."/>
            <person name="Hertz-Fowler C."/>
        </authorList>
    </citation>
    <scope>NUCLEOTIDE SEQUENCE [LARGE SCALE GENOMIC DNA]</scope>
    <source>
        <strain evidence="3">MHOM/CI/86/DAL972</strain>
    </source>
</reference>
<dbReference type="AlphaFoldDB" id="C9ZQ97"/>
<dbReference type="RefSeq" id="XP_011773862.1">
    <property type="nucleotide sequence ID" value="XM_011775560.1"/>
</dbReference>
<evidence type="ECO:0000313" key="3">
    <source>
        <dbReference type="Proteomes" id="UP000002316"/>
    </source>
</evidence>
<proteinExistence type="predicted"/>
<keyword evidence="1" id="KW-1133">Transmembrane helix</keyword>
<evidence type="ECO:0000313" key="2">
    <source>
        <dbReference type="EMBL" id="CBH11577.1"/>
    </source>
</evidence>
<organism evidence="2 3">
    <name type="scientific">Trypanosoma brucei gambiense (strain MHOM/CI/86/DAL972)</name>
    <dbReference type="NCBI Taxonomy" id="679716"/>
    <lineage>
        <taxon>Eukaryota</taxon>
        <taxon>Discoba</taxon>
        <taxon>Euglenozoa</taxon>
        <taxon>Kinetoplastea</taxon>
        <taxon>Metakinetoplastina</taxon>
        <taxon>Trypanosomatida</taxon>
        <taxon>Trypanosomatidae</taxon>
        <taxon>Trypanosoma</taxon>
    </lineage>
</organism>
<keyword evidence="1" id="KW-0812">Transmembrane</keyword>
<dbReference type="Proteomes" id="UP000002316">
    <property type="component" value="Chromosome 6"/>
</dbReference>
<feature type="transmembrane region" description="Helical" evidence="1">
    <location>
        <begin position="12"/>
        <end position="45"/>
    </location>
</feature>
<keyword evidence="1" id="KW-0472">Membrane</keyword>
<protein>
    <submittedName>
        <fullName evidence="2">Uncharacterized protein</fullName>
    </submittedName>
</protein>
<sequence>MMATMITDETVVFSPFFFFLFLFFLFVCLFVCLCACFFLIIFPFSTLQFPLLTPRTGPKLSCSTVFFFFLKREGSVLFCFFLTFPSVHPNFYQNLYKYMNI</sequence>
<accession>C9ZQ97</accession>
<dbReference type="KEGG" id="tbg:TbgDal_VI570"/>
<dbReference type="GeneID" id="23862178"/>
<dbReference type="EMBL" id="FN554969">
    <property type="protein sequence ID" value="CBH11577.1"/>
    <property type="molecule type" value="Genomic_DNA"/>
</dbReference>